<dbReference type="GeneID" id="57167174"/>
<organism evidence="4 5">
    <name type="scientific">Mycobacteroides franklinii</name>
    <dbReference type="NCBI Taxonomy" id="948102"/>
    <lineage>
        <taxon>Bacteria</taxon>
        <taxon>Bacillati</taxon>
        <taxon>Actinomycetota</taxon>
        <taxon>Actinomycetes</taxon>
        <taxon>Mycobacteriales</taxon>
        <taxon>Mycobacteriaceae</taxon>
        <taxon>Mycobacteroides</taxon>
    </lineage>
</organism>
<protein>
    <recommendedName>
        <fullName evidence="3">FAD-dependent oxidoreductase 2 FAD-binding domain-containing protein</fullName>
    </recommendedName>
</protein>
<evidence type="ECO:0000256" key="2">
    <source>
        <dbReference type="ARBA" id="ARBA00023002"/>
    </source>
</evidence>
<keyword evidence="2" id="KW-0560">Oxidoreductase</keyword>
<keyword evidence="1" id="KW-0285">Flavoprotein</keyword>
<dbReference type="Gene3D" id="3.50.50.60">
    <property type="entry name" value="FAD/NAD(P)-binding domain"/>
    <property type="match status" value="1"/>
</dbReference>
<reference evidence="4 5" key="1">
    <citation type="submission" date="2016-10" db="EMBL/GenBank/DDBJ databases">
        <title>Evaluation of Human, Veterinary and Environmental Mycobacterium chelonae Isolates by Core Genome Phylogenomic Analysis, Targeted Gene Comparison, and Anti-microbial Susceptibility Patterns: A Tale of Mistaken Identities.</title>
        <authorList>
            <person name="Fogelson S.B."/>
            <person name="Camus A.C."/>
            <person name="Lorenz W."/>
            <person name="Vasireddy R."/>
            <person name="Vasireddy S."/>
            <person name="Smith T."/>
            <person name="Brown-Elliott B.A."/>
            <person name="Wallace R.J.Jr."/>
            <person name="Hasan N.A."/>
            <person name="Reischl U."/>
            <person name="Sanchez S."/>
        </authorList>
    </citation>
    <scope>NUCLEOTIDE SEQUENCE [LARGE SCALE GENOMIC DNA]</scope>
    <source>
        <strain evidence="4 5">1559</strain>
    </source>
</reference>
<name>A0A1S1L800_9MYCO</name>
<evidence type="ECO:0000313" key="5">
    <source>
        <dbReference type="Proteomes" id="UP000179616"/>
    </source>
</evidence>
<comment type="caution">
    <text evidence="4">The sequence shown here is derived from an EMBL/GenBank/DDBJ whole genome shotgun (WGS) entry which is preliminary data.</text>
</comment>
<evidence type="ECO:0000313" key="4">
    <source>
        <dbReference type="EMBL" id="OHU21078.1"/>
    </source>
</evidence>
<dbReference type="EMBL" id="MLIK01000019">
    <property type="protein sequence ID" value="OHU21078.1"/>
    <property type="molecule type" value="Genomic_DNA"/>
</dbReference>
<dbReference type="InterPro" id="IPR036188">
    <property type="entry name" value="FAD/NAD-bd_sf"/>
</dbReference>
<gene>
    <name evidence="4" type="ORF">BKG76_10205</name>
</gene>
<dbReference type="STRING" id="948102.BKG76_10205"/>
<dbReference type="OrthoDB" id="9790035at2"/>
<dbReference type="PANTHER" id="PTHR43422">
    <property type="entry name" value="THIAMINE THIAZOLE SYNTHASE"/>
    <property type="match status" value="1"/>
</dbReference>
<dbReference type="Pfam" id="PF00890">
    <property type="entry name" value="FAD_binding_2"/>
    <property type="match status" value="1"/>
</dbReference>
<feature type="domain" description="FAD-dependent oxidoreductase 2 FAD-binding" evidence="3">
    <location>
        <begin position="74"/>
        <end position="190"/>
    </location>
</feature>
<accession>A0A1S1L800</accession>
<dbReference type="GO" id="GO:0016491">
    <property type="term" value="F:oxidoreductase activity"/>
    <property type="evidence" value="ECO:0007669"/>
    <property type="project" value="UniProtKB-KW"/>
</dbReference>
<dbReference type="AlphaFoldDB" id="A0A1S1L800"/>
<proteinExistence type="predicted"/>
<dbReference type="RefSeq" id="WP_070937551.1">
    <property type="nucleotide sequence ID" value="NZ_MLIK01000019.1"/>
</dbReference>
<dbReference type="PANTHER" id="PTHR43422:SF3">
    <property type="entry name" value="THIAMINE THIAZOLE SYNTHASE"/>
    <property type="match status" value="1"/>
</dbReference>
<dbReference type="SUPFAM" id="SSF51905">
    <property type="entry name" value="FAD/NAD(P)-binding domain"/>
    <property type="match status" value="1"/>
</dbReference>
<dbReference type="InterPro" id="IPR003953">
    <property type="entry name" value="FAD-dep_OxRdtase_2_FAD-bd"/>
</dbReference>
<sequence>MERLGTHAVVLGAGIAGLTAARVVSEFYDQVTVVERDLMPDGPQQRRGVPQARHLHGLLVGGMQALIRLFPGLDGELRAAGVAVSDEGDLSRVSLWMRGHELNRSGRFSDPDALTLWFPSRVMLEYVIRQRVTNIENISVLDGHDVVDLVTDSADGVTGVLVAIRSNGIEKTLHTNLVVDATGQGSRLPLLLEKHGYPRPRLQQIQRPFSYASQWLQMSPNTVREKLRYQHPRPGHFRGAALQQAENNSWVLSVVSIAGENPPTDHDGVLAYAGELFPAEMTQALLNAEPLTQVVRHRHPGPRWQRYDRLRRFPRGLLAVGDAICSLNPIFGQGMAVSACEAVALQECLNGGVDDLARRFFRQTTQVIQPLWVSYLQFDWAVFDRKGWLAAPQWLWRCWFDRICSAVAKDITAAEAVLRTQQLIDPPARLMRPSILRRFLAG</sequence>
<evidence type="ECO:0000256" key="1">
    <source>
        <dbReference type="ARBA" id="ARBA00022630"/>
    </source>
</evidence>
<dbReference type="Proteomes" id="UP000179616">
    <property type="component" value="Unassembled WGS sequence"/>
</dbReference>
<evidence type="ECO:0000259" key="3">
    <source>
        <dbReference type="Pfam" id="PF00890"/>
    </source>
</evidence>